<evidence type="ECO:0000313" key="1">
    <source>
        <dbReference type="EMBL" id="ELP67570.1"/>
    </source>
</evidence>
<organism evidence="1 2">
    <name type="scientific">Streptomyces turgidiscabies (strain Car8)</name>
    <dbReference type="NCBI Taxonomy" id="698760"/>
    <lineage>
        <taxon>Bacteria</taxon>
        <taxon>Bacillati</taxon>
        <taxon>Actinomycetota</taxon>
        <taxon>Actinomycetes</taxon>
        <taxon>Kitasatosporales</taxon>
        <taxon>Streptomycetaceae</taxon>
        <taxon>Streptomyces</taxon>
    </lineage>
</organism>
<keyword evidence="2" id="KW-1185">Reference proteome</keyword>
<protein>
    <submittedName>
        <fullName evidence="1">Uncharacterized protein</fullName>
    </submittedName>
</protein>
<dbReference type="Proteomes" id="UP000010931">
    <property type="component" value="Unassembled WGS sequence"/>
</dbReference>
<accession>L7FA98</accession>
<sequence>PSSVRAGSGEAAYEVVERVLAQSGLLEQMYVEQQLQNVLGIPDIGVEQRGRRVCVDASTRVQPEGAERGAVPVVHGQI</sequence>
<name>L7FA98_STRT8</name>
<proteinExistence type="predicted"/>
<feature type="non-terminal residue" evidence="1">
    <location>
        <position position="1"/>
    </location>
</feature>
<comment type="caution">
    <text evidence="1">The sequence shown here is derived from an EMBL/GenBank/DDBJ whole genome shotgun (WGS) entry which is preliminary data.</text>
</comment>
<reference evidence="1 2" key="1">
    <citation type="journal article" date="2011" name="Plasmid">
        <title>Streptomyces turgidiscabies Car8 contains a modular pathogenicity island that shares virulence genes with other actinobacterial plant pathogens.</title>
        <authorList>
            <person name="Huguet-Tapia J.C."/>
            <person name="Badger J.H."/>
            <person name="Loria R."/>
            <person name="Pettis G.S."/>
        </authorList>
    </citation>
    <scope>NUCLEOTIDE SEQUENCE [LARGE SCALE GENOMIC DNA]</scope>
    <source>
        <strain evidence="1 2">Car8</strain>
    </source>
</reference>
<evidence type="ECO:0000313" key="2">
    <source>
        <dbReference type="Proteomes" id="UP000010931"/>
    </source>
</evidence>
<dbReference type="EMBL" id="AEJB01000276">
    <property type="protein sequence ID" value="ELP67570.1"/>
    <property type="molecule type" value="Genomic_DNA"/>
</dbReference>
<dbReference type="AlphaFoldDB" id="L7FA98"/>
<gene>
    <name evidence="1" type="ORF">STRTUCAR8_03797</name>
</gene>